<dbReference type="Gramene" id="Manes.11G126100.3.v8.1">
    <property type="protein sequence ID" value="Manes.11G126100.3.v8.1.CDS"/>
    <property type="gene ID" value="Manes.11G126100.v8.1"/>
</dbReference>
<dbReference type="EMBL" id="CM004397">
    <property type="protein sequence ID" value="OAY37747.1"/>
    <property type="molecule type" value="Genomic_DNA"/>
</dbReference>
<comment type="caution">
    <text evidence="4">The sequence shown here is derived from an EMBL/GenBank/DDBJ whole genome shotgun (WGS) entry which is preliminary data.</text>
</comment>
<name>A0A2C9V0K1_MANES</name>
<evidence type="ECO:0000313" key="4">
    <source>
        <dbReference type="EMBL" id="OAY37747.1"/>
    </source>
</evidence>
<dbReference type="OrthoDB" id="1922814at2759"/>
<feature type="signal peptide" evidence="3">
    <location>
        <begin position="1"/>
        <end position="27"/>
    </location>
</feature>
<feature type="transmembrane region" description="Helical" evidence="2">
    <location>
        <begin position="89"/>
        <end position="111"/>
    </location>
</feature>
<dbReference type="Gramene" id="Manes.11G126100.2.v8.1">
    <property type="protein sequence ID" value="Manes.11G126100.2.v8.1.CDS"/>
    <property type="gene ID" value="Manes.11G126100.v8.1"/>
</dbReference>
<evidence type="ECO:0000256" key="2">
    <source>
        <dbReference type="SAM" id="Phobius"/>
    </source>
</evidence>
<dbReference type="InterPro" id="IPR040283">
    <property type="entry name" value="DDB_G0292058-like"/>
</dbReference>
<dbReference type="AlphaFoldDB" id="A0A2C9V0K1"/>
<evidence type="ECO:0000256" key="3">
    <source>
        <dbReference type="SAM" id="SignalP"/>
    </source>
</evidence>
<accession>A0A2C9V0K1</accession>
<keyword evidence="5" id="KW-1185">Reference proteome</keyword>
<organism evidence="4 5">
    <name type="scientific">Manihot esculenta</name>
    <name type="common">Cassava</name>
    <name type="synonym">Jatropha manihot</name>
    <dbReference type="NCBI Taxonomy" id="3983"/>
    <lineage>
        <taxon>Eukaryota</taxon>
        <taxon>Viridiplantae</taxon>
        <taxon>Streptophyta</taxon>
        <taxon>Embryophyta</taxon>
        <taxon>Tracheophyta</taxon>
        <taxon>Spermatophyta</taxon>
        <taxon>Magnoliopsida</taxon>
        <taxon>eudicotyledons</taxon>
        <taxon>Gunneridae</taxon>
        <taxon>Pentapetalae</taxon>
        <taxon>rosids</taxon>
        <taxon>fabids</taxon>
        <taxon>Malpighiales</taxon>
        <taxon>Euphorbiaceae</taxon>
        <taxon>Crotonoideae</taxon>
        <taxon>Manihoteae</taxon>
        <taxon>Manihot</taxon>
    </lineage>
</organism>
<feature type="region of interest" description="Disordered" evidence="1">
    <location>
        <begin position="492"/>
        <end position="518"/>
    </location>
</feature>
<dbReference type="PANTHER" id="PTHR31414:SF18">
    <property type="entry name" value="TRANSMEMBRANE PROTEIN-RELATED"/>
    <property type="match status" value="1"/>
</dbReference>
<sequence length="518" mass="57161">MGSTCRTRMGLPLIFLVIIISSNFIAAQITVQTNSSEPGTNLVETNNSSQSDDTVRVDPLDSFKKYRGGYDITNKHYWSSTAFTGVSGYAIGVLWLLAGMIYGSILLANTYCCKPRKKETNKKNLPCHKQCYFWPILLAIVFTVLAITASGLVLGGNERFRSRAKTVVDIIIDTADGASVTIYNTTGAMKQIVDNLAESNVSANQASGFLTSTSEMLDDQAADIEREARKHRRMIEKGLKIVYIITTVIMSLNLAAVIALSVCGTLRLRRALNLLIVLCWILTALCWLFFGLYFFLSKFSGDTCTALENFQEDPYNNSLSSILPCDEMLKAKPILTDVSAGIYNIVNQVNENISVVQVCNPFSGPPEYQYQANNCPENTIRIGDIPKILEPLTCSGTNNGTCSTGQFISVNDFRTLEDYTSSIQNLLNAYPGMESLVECQSVSAAFSEILTNHCKPLKKYVKMVWGSMLFLSLSMVFLVLIWTVQAHHEQEHHSADGSVKPHSAAENEVESGKRKVEA</sequence>
<dbReference type="PANTHER" id="PTHR31414">
    <property type="entry name" value="TRANSMEMBRANE PROTEIN DDB_G0292058"/>
    <property type="match status" value="1"/>
</dbReference>
<dbReference type="OMA" id="FETHHEK"/>
<proteinExistence type="predicted"/>
<keyword evidence="3" id="KW-0732">Signal</keyword>
<feature type="chain" id="PRO_5012497105" evidence="3">
    <location>
        <begin position="28"/>
        <end position="518"/>
    </location>
</feature>
<evidence type="ECO:0000256" key="1">
    <source>
        <dbReference type="SAM" id="MobiDB-lite"/>
    </source>
</evidence>
<protein>
    <submittedName>
        <fullName evidence="4">Uncharacterized protein</fullName>
    </submittedName>
</protein>
<keyword evidence="2" id="KW-0812">Transmembrane</keyword>
<evidence type="ECO:0000313" key="5">
    <source>
        <dbReference type="Proteomes" id="UP000091857"/>
    </source>
</evidence>
<feature type="transmembrane region" description="Helical" evidence="2">
    <location>
        <begin position="132"/>
        <end position="154"/>
    </location>
</feature>
<keyword evidence="2" id="KW-0472">Membrane</keyword>
<feature type="region of interest" description="Disordered" evidence="1">
    <location>
        <begin position="36"/>
        <end position="55"/>
    </location>
</feature>
<reference evidence="5" key="1">
    <citation type="journal article" date="2016" name="Nat. Biotechnol.">
        <title>Sequencing wild and cultivated cassava and related species reveals extensive interspecific hybridization and genetic diversity.</title>
        <authorList>
            <person name="Bredeson J.V."/>
            <person name="Lyons J.B."/>
            <person name="Prochnik S.E."/>
            <person name="Wu G.A."/>
            <person name="Ha C.M."/>
            <person name="Edsinger-Gonzales E."/>
            <person name="Grimwood J."/>
            <person name="Schmutz J."/>
            <person name="Rabbi I.Y."/>
            <person name="Egesi C."/>
            <person name="Nauluvula P."/>
            <person name="Lebot V."/>
            <person name="Ndunguru J."/>
            <person name="Mkamilo G."/>
            <person name="Bart R.S."/>
            <person name="Setter T.L."/>
            <person name="Gleadow R.M."/>
            <person name="Kulakow P."/>
            <person name="Ferguson M.E."/>
            <person name="Rounsley S."/>
            <person name="Rokhsar D.S."/>
        </authorList>
    </citation>
    <scope>NUCLEOTIDE SEQUENCE [LARGE SCALE GENOMIC DNA]</scope>
    <source>
        <strain evidence="5">cv. AM560-2</strain>
    </source>
</reference>
<feature type="transmembrane region" description="Helical" evidence="2">
    <location>
        <begin position="241"/>
        <end position="262"/>
    </location>
</feature>
<dbReference type="STRING" id="3983.A0A2C9V0K1"/>
<gene>
    <name evidence="4" type="ORF">MANES_11G126100v8</name>
</gene>
<keyword evidence="2" id="KW-1133">Transmembrane helix</keyword>
<dbReference type="Proteomes" id="UP000091857">
    <property type="component" value="Chromosome 11"/>
</dbReference>
<feature type="compositionally biased region" description="Polar residues" evidence="1">
    <location>
        <begin position="36"/>
        <end position="52"/>
    </location>
</feature>
<feature type="transmembrane region" description="Helical" evidence="2">
    <location>
        <begin position="274"/>
        <end position="296"/>
    </location>
</feature>
<feature type="transmembrane region" description="Helical" evidence="2">
    <location>
        <begin position="463"/>
        <end position="484"/>
    </location>
</feature>